<reference evidence="16 17" key="1">
    <citation type="submission" date="2023-08" db="EMBL/GenBank/DDBJ databases">
        <title>Complete genome sequence of Geobacillus thermodenitrificans K1041, a genetically tractable strain representative of the genus Geobacillus.</title>
        <authorList>
            <person name="Kani S."/>
            <person name="Suzuki H."/>
        </authorList>
    </citation>
    <scope>NUCLEOTIDE SEQUENCE [LARGE SCALE GENOMIC DNA]</scope>
    <source>
        <strain evidence="16 17">K1041</strain>
    </source>
</reference>
<dbReference type="InterPro" id="IPR045229">
    <property type="entry name" value="TPP_enz"/>
</dbReference>
<dbReference type="CDD" id="cd07035">
    <property type="entry name" value="TPP_PYR_POX_like"/>
    <property type="match status" value="1"/>
</dbReference>
<keyword evidence="8 12" id="KW-0460">Magnesium</keyword>
<evidence type="ECO:0000256" key="9">
    <source>
        <dbReference type="ARBA" id="ARBA00023052"/>
    </source>
</evidence>
<dbReference type="InterPro" id="IPR029035">
    <property type="entry name" value="DHS-like_NAD/FAD-binding_dom"/>
</dbReference>
<dbReference type="EC" id="2.2.1.6" evidence="4 12"/>
<evidence type="ECO:0000256" key="12">
    <source>
        <dbReference type="RuleBase" id="RU003591"/>
    </source>
</evidence>
<dbReference type="CDD" id="cd02015">
    <property type="entry name" value="TPP_AHAS"/>
    <property type="match status" value="1"/>
</dbReference>
<feature type="domain" description="Thiamine pyrophosphate enzyme central" evidence="13">
    <location>
        <begin position="191"/>
        <end position="326"/>
    </location>
</feature>
<accession>A0ABY9QEI8</accession>
<proteinExistence type="inferred from homology"/>
<evidence type="ECO:0000259" key="14">
    <source>
        <dbReference type="Pfam" id="PF02775"/>
    </source>
</evidence>
<gene>
    <name evidence="16" type="primary">ilvB</name>
    <name evidence="16" type="ORF">HSX42_04150</name>
</gene>
<dbReference type="InterPro" id="IPR012000">
    <property type="entry name" value="Thiamin_PyroP_enz_cen_dom"/>
</dbReference>
<dbReference type="InterPro" id="IPR012001">
    <property type="entry name" value="Thiamin_PyroP_enz_TPP-bd_dom"/>
</dbReference>
<evidence type="ECO:0000256" key="6">
    <source>
        <dbReference type="ARBA" id="ARBA00022679"/>
    </source>
</evidence>
<dbReference type="InterPro" id="IPR012846">
    <property type="entry name" value="Acetolactate_synth_lsu"/>
</dbReference>
<evidence type="ECO:0000313" key="16">
    <source>
        <dbReference type="EMBL" id="WMV76981.1"/>
    </source>
</evidence>
<evidence type="ECO:0000256" key="1">
    <source>
        <dbReference type="ARBA" id="ARBA00004974"/>
    </source>
</evidence>
<keyword evidence="6 12" id="KW-0808">Transferase</keyword>
<keyword evidence="7 12" id="KW-0479">Metal-binding</keyword>
<evidence type="ECO:0000256" key="3">
    <source>
        <dbReference type="ARBA" id="ARBA00007812"/>
    </source>
</evidence>
<dbReference type="InterPro" id="IPR039368">
    <property type="entry name" value="AHAS_TPP"/>
</dbReference>
<dbReference type="NCBIfam" id="TIGR00118">
    <property type="entry name" value="acolac_lg"/>
    <property type="match status" value="1"/>
</dbReference>
<comment type="similarity">
    <text evidence="3 12">Belongs to the TPP enzyme family.</text>
</comment>
<dbReference type="Proteomes" id="UP001297580">
    <property type="component" value="Chromosome"/>
</dbReference>
<protein>
    <recommendedName>
        <fullName evidence="4 12">Acetolactate synthase</fullName>
        <ecNumber evidence="4 12">2.2.1.6</ecNumber>
    </recommendedName>
</protein>
<dbReference type="RefSeq" id="WP_236934024.1">
    <property type="nucleotide sequence ID" value="NZ_CP133461.1"/>
</dbReference>
<feature type="domain" description="Thiamine pyrophosphate enzyme TPP-binding" evidence="14">
    <location>
        <begin position="385"/>
        <end position="532"/>
    </location>
</feature>
<evidence type="ECO:0000256" key="10">
    <source>
        <dbReference type="ARBA" id="ARBA00023304"/>
    </source>
</evidence>
<dbReference type="PANTHER" id="PTHR18968">
    <property type="entry name" value="THIAMINE PYROPHOSPHATE ENZYMES"/>
    <property type="match status" value="1"/>
</dbReference>
<comment type="pathway">
    <text evidence="1 12">Amino-acid biosynthesis; L-isoleucine biosynthesis; L-isoleucine from 2-oxobutanoate: step 1/4.</text>
</comment>
<evidence type="ECO:0000259" key="15">
    <source>
        <dbReference type="Pfam" id="PF02776"/>
    </source>
</evidence>
<evidence type="ECO:0000256" key="11">
    <source>
        <dbReference type="ARBA" id="ARBA00048670"/>
    </source>
</evidence>
<keyword evidence="10 12" id="KW-0100">Branched-chain amino acid biosynthesis</keyword>
<keyword evidence="5 12" id="KW-0028">Amino-acid biosynthesis</keyword>
<dbReference type="InterPro" id="IPR029061">
    <property type="entry name" value="THDP-binding"/>
</dbReference>
<dbReference type="Pfam" id="PF02776">
    <property type="entry name" value="TPP_enzyme_N"/>
    <property type="match status" value="1"/>
</dbReference>
<evidence type="ECO:0000256" key="7">
    <source>
        <dbReference type="ARBA" id="ARBA00022723"/>
    </source>
</evidence>
<dbReference type="SUPFAM" id="SSF52467">
    <property type="entry name" value="DHS-like NAD/FAD-binding domain"/>
    <property type="match status" value="1"/>
</dbReference>
<dbReference type="PROSITE" id="PS00187">
    <property type="entry name" value="TPP_ENZYMES"/>
    <property type="match status" value="1"/>
</dbReference>
<dbReference type="Pfam" id="PF02775">
    <property type="entry name" value="TPP_enzyme_C"/>
    <property type="match status" value="1"/>
</dbReference>
<dbReference type="Gene3D" id="3.40.50.970">
    <property type="match status" value="2"/>
</dbReference>
<keyword evidence="9 12" id="KW-0786">Thiamine pyrophosphate</keyword>
<comment type="pathway">
    <text evidence="2 12">Amino-acid biosynthesis; L-valine biosynthesis; L-valine from pyruvate: step 1/4.</text>
</comment>
<comment type="catalytic activity">
    <reaction evidence="11 12">
        <text>2 pyruvate + H(+) = (2S)-2-acetolactate + CO2</text>
        <dbReference type="Rhea" id="RHEA:25249"/>
        <dbReference type="ChEBI" id="CHEBI:15361"/>
        <dbReference type="ChEBI" id="CHEBI:15378"/>
        <dbReference type="ChEBI" id="CHEBI:16526"/>
        <dbReference type="ChEBI" id="CHEBI:58476"/>
        <dbReference type="EC" id="2.2.1.6"/>
    </reaction>
</comment>
<dbReference type="EMBL" id="CP133461">
    <property type="protein sequence ID" value="WMV76981.1"/>
    <property type="molecule type" value="Genomic_DNA"/>
</dbReference>
<organism evidence="16 17">
    <name type="scientific">Geobacillus thermodenitrificans</name>
    <dbReference type="NCBI Taxonomy" id="33940"/>
    <lineage>
        <taxon>Bacteria</taxon>
        <taxon>Bacillati</taxon>
        <taxon>Bacillota</taxon>
        <taxon>Bacilli</taxon>
        <taxon>Bacillales</taxon>
        <taxon>Anoxybacillaceae</taxon>
        <taxon>Geobacillus</taxon>
    </lineage>
</organism>
<evidence type="ECO:0000256" key="4">
    <source>
        <dbReference type="ARBA" id="ARBA00013145"/>
    </source>
</evidence>
<evidence type="ECO:0000259" key="13">
    <source>
        <dbReference type="Pfam" id="PF00205"/>
    </source>
</evidence>
<dbReference type="SUPFAM" id="SSF52518">
    <property type="entry name" value="Thiamin diphosphate-binding fold (THDP-binding)"/>
    <property type="match status" value="2"/>
</dbReference>
<comment type="cofactor">
    <cofactor evidence="12">
        <name>Mg(2+)</name>
        <dbReference type="ChEBI" id="CHEBI:18420"/>
    </cofactor>
    <text evidence="12">Binds 1 Mg(2+) ion per subunit.</text>
</comment>
<feature type="domain" description="Thiamine pyrophosphate enzyme N-terminal TPP-binding" evidence="15">
    <location>
        <begin position="9"/>
        <end position="105"/>
    </location>
</feature>
<dbReference type="Gene3D" id="3.40.50.1220">
    <property type="entry name" value="TPP-binding domain"/>
    <property type="match status" value="1"/>
</dbReference>
<evidence type="ECO:0000256" key="5">
    <source>
        <dbReference type="ARBA" id="ARBA00022605"/>
    </source>
</evidence>
<comment type="cofactor">
    <cofactor evidence="12">
        <name>thiamine diphosphate</name>
        <dbReference type="ChEBI" id="CHEBI:58937"/>
    </cofactor>
    <text evidence="12">Binds 1 thiamine pyrophosphate per subunit.</text>
</comment>
<evidence type="ECO:0000256" key="8">
    <source>
        <dbReference type="ARBA" id="ARBA00022842"/>
    </source>
</evidence>
<evidence type="ECO:0000256" key="2">
    <source>
        <dbReference type="ARBA" id="ARBA00005025"/>
    </source>
</evidence>
<dbReference type="InterPro" id="IPR011766">
    <property type="entry name" value="TPP_enzyme_TPP-bd"/>
</dbReference>
<dbReference type="GO" id="GO:0003984">
    <property type="term" value="F:acetolactate synthase activity"/>
    <property type="evidence" value="ECO:0007669"/>
    <property type="project" value="UniProtKB-EC"/>
</dbReference>
<dbReference type="Pfam" id="PF00205">
    <property type="entry name" value="TPP_enzyme_M"/>
    <property type="match status" value="1"/>
</dbReference>
<dbReference type="InterPro" id="IPR000399">
    <property type="entry name" value="TPP-bd_CS"/>
</dbReference>
<evidence type="ECO:0000313" key="17">
    <source>
        <dbReference type="Proteomes" id="UP001297580"/>
    </source>
</evidence>
<sequence>MVHLPTRLGADVLVESLAVQGIAHMFGCCHESMLPVRHVLNHHPGLSYIEMKHEQAAVHAADGYARASGKLGVAIIGAGVTNGITGITTALSDSIPLLAIIGRPSPEEHLYAPDLDMLSLCTPVTKYHLQVSKINDIPSTIQRAYEIALDGRPGPVTVEIPTHLLHQETAEAYPMQKAVLPKPKNIRRKSLEAAITTIENAKKPVLFIGGGVIHSGASEWVREVATQSQIPVVSSLMGIGAFDKTNPLYLGMVGMHGTYAANKAVHQCDVLICVGVRFSDRVTGKISGFSPKSKKIHVDIDAAEINKNIHVDIPIVGDATQFFRSLAGRLRYPLVREHTKDWVAEVTKWQRTVPRFDTSTSRLKPQNVIRLLSALTEEDAIVVTDVGQHQIWTAHHYTFTKPRTFLTSGGLGTMGYGLPAAIGAAVASPGKKVICISGDGSFQMNVQEMMTAVAYKLPIKIAVLNNGYLGMVRQWQELFYQKRYSAVKITSPHFAKLAEAYGAIGYAVDSEEEAEDIIKKALKHDGPVLLDFNIAEEENVYPIVPPGQSNEQAILSH</sequence>
<name>A0ABY9QEI8_GEOTD</name>
<dbReference type="PANTHER" id="PTHR18968:SF13">
    <property type="entry name" value="ACETOLACTATE SYNTHASE CATALYTIC SUBUNIT, MITOCHONDRIAL"/>
    <property type="match status" value="1"/>
</dbReference>
<keyword evidence="17" id="KW-1185">Reference proteome</keyword>